<evidence type="ECO:0000313" key="1">
    <source>
        <dbReference type="EMBL" id="JAH50636.1"/>
    </source>
</evidence>
<proteinExistence type="predicted"/>
<dbReference type="EMBL" id="GBXM01057941">
    <property type="protein sequence ID" value="JAH50636.1"/>
    <property type="molecule type" value="Transcribed_RNA"/>
</dbReference>
<reference evidence="1" key="1">
    <citation type="submission" date="2014-11" db="EMBL/GenBank/DDBJ databases">
        <authorList>
            <person name="Amaro Gonzalez C."/>
        </authorList>
    </citation>
    <scope>NUCLEOTIDE SEQUENCE</scope>
</reference>
<sequence length="23" mass="2511">MTTAFCGKYVFCPSHGNILCNFG</sequence>
<protein>
    <submittedName>
        <fullName evidence="1">Uncharacterized protein</fullName>
    </submittedName>
</protein>
<name>A0A0E9TAJ1_ANGAN</name>
<reference evidence="1" key="2">
    <citation type="journal article" date="2015" name="Fish Shellfish Immunol.">
        <title>Early steps in the European eel (Anguilla anguilla)-Vibrio vulnificus interaction in the gills: Role of the RtxA13 toxin.</title>
        <authorList>
            <person name="Callol A."/>
            <person name="Pajuelo D."/>
            <person name="Ebbesson L."/>
            <person name="Teles M."/>
            <person name="MacKenzie S."/>
            <person name="Amaro C."/>
        </authorList>
    </citation>
    <scope>NUCLEOTIDE SEQUENCE</scope>
</reference>
<dbReference type="AlphaFoldDB" id="A0A0E9TAJ1"/>
<organism evidence="1">
    <name type="scientific">Anguilla anguilla</name>
    <name type="common">European freshwater eel</name>
    <name type="synonym">Muraena anguilla</name>
    <dbReference type="NCBI Taxonomy" id="7936"/>
    <lineage>
        <taxon>Eukaryota</taxon>
        <taxon>Metazoa</taxon>
        <taxon>Chordata</taxon>
        <taxon>Craniata</taxon>
        <taxon>Vertebrata</taxon>
        <taxon>Euteleostomi</taxon>
        <taxon>Actinopterygii</taxon>
        <taxon>Neopterygii</taxon>
        <taxon>Teleostei</taxon>
        <taxon>Anguilliformes</taxon>
        <taxon>Anguillidae</taxon>
        <taxon>Anguilla</taxon>
    </lineage>
</organism>
<accession>A0A0E9TAJ1</accession>